<dbReference type="GO" id="GO:0003677">
    <property type="term" value="F:DNA binding"/>
    <property type="evidence" value="ECO:0007669"/>
    <property type="project" value="InterPro"/>
</dbReference>
<gene>
    <name evidence="11" type="primary">holA</name>
    <name evidence="11" type="ORF">IRY55_02155</name>
</gene>
<dbReference type="SUPFAM" id="SSF52540">
    <property type="entry name" value="P-loop containing nucleoside triphosphate hydrolases"/>
    <property type="match status" value="1"/>
</dbReference>
<dbReference type="Gene3D" id="1.20.272.10">
    <property type="match status" value="1"/>
</dbReference>
<comment type="caution">
    <text evidence="11">The sequence shown here is derived from an EMBL/GenBank/DDBJ whole genome shotgun (WGS) entry which is preliminary data.</text>
</comment>
<dbReference type="PANTHER" id="PTHR34388">
    <property type="entry name" value="DNA POLYMERASE III SUBUNIT DELTA"/>
    <property type="match status" value="1"/>
</dbReference>
<feature type="domain" description="DNA polymerase III delta subunit-like C-terminal" evidence="10">
    <location>
        <begin position="215"/>
        <end position="334"/>
    </location>
</feature>
<dbReference type="Pfam" id="PF21694">
    <property type="entry name" value="DNA_pol3_delta_C"/>
    <property type="match status" value="1"/>
</dbReference>
<dbReference type="EC" id="2.7.7.7" evidence="1"/>
<dbReference type="PANTHER" id="PTHR34388:SF1">
    <property type="entry name" value="DNA POLYMERASE III SUBUNIT DELTA"/>
    <property type="match status" value="1"/>
</dbReference>
<evidence type="ECO:0000313" key="11">
    <source>
        <dbReference type="EMBL" id="MBF4500152.1"/>
    </source>
</evidence>
<protein>
    <recommendedName>
        <fullName evidence="2">DNA polymerase III subunit delta</fullName>
        <ecNumber evidence="1">2.7.7.7</ecNumber>
    </recommendedName>
</protein>
<dbReference type="InterPro" id="IPR008921">
    <property type="entry name" value="DNA_pol3_clamp-load_cplx_C"/>
</dbReference>
<evidence type="ECO:0000256" key="5">
    <source>
        <dbReference type="ARBA" id="ARBA00022705"/>
    </source>
</evidence>
<keyword evidence="5" id="KW-0235">DNA replication</keyword>
<evidence type="ECO:0000256" key="4">
    <source>
        <dbReference type="ARBA" id="ARBA00022695"/>
    </source>
</evidence>
<evidence type="ECO:0000256" key="3">
    <source>
        <dbReference type="ARBA" id="ARBA00022679"/>
    </source>
</evidence>
<evidence type="ECO:0000256" key="1">
    <source>
        <dbReference type="ARBA" id="ARBA00012417"/>
    </source>
</evidence>
<dbReference type="InterPro" id="IPR005790">
    <property type="entry name" value="DNA_polIII_delta"/>
</dbReference>
<dbReference type="EMBL" id="JADKPV010000001">
    <property type="protein sequence ID" value="MBF4500152.1"/>
    <property type="molecule type" value="Genomic_DNA"/>
</dbReference>
<dbReference type="InterPro" id="IPR048466">
    <property type="entry name" value="DNA_pol3_delta-like_C"/>
</dbReference>
<dbReference type="Gene3D" id="1.10.8.60">
    <property type="match status" value="1"/>
</dbReference>
<keyword evidence="4 11" id="KW-0548">Nucleotidyltransferase</keyword>
<comment type="catalytic activity">
    <reaction evidence="8">
        <text>DNA(n) + a 2'-deoxyribonucleoside 5'-triphosphate = DNA(n+1) + diphosphate</text>
        <dbReference type="Rhea" id="RHEA:22508"/>
        <dbReference type="Rhea" id="RHEA-COMP:17339"/>
        <dbReference type="Rhea" id="RHEA-COMP:17340"/>
        <dbReference type="ChEBI" id="CHEBI:33019"/>
        <dbReference type="ChEBI" id="CHEBI:61560"/>
        <dbReference type="ChEBI" id="CHEBI:173112"/>
        <dbReference type="EC" id="2.7.7.7"/>
    </reaction>
</comment>
<evidence type="ECO:0000259" key="10">
    <source>
        <dbReference type="Pfam" id="PF21694"/>
    </source>
</evidence>
<sequence length="335" mass="38466">MAQKVWQAIDKGELASIYLIVGEEQMTHDETIRRIEKKMREKGELEKFTYDLEQVPVEAVVEEADTVPFFSDYKLIIAKNAAFLKAEQKSREKIDHRLGDLEKWLTHPSPTAITIFTAPYEKVDNRKKITKLMKEKATLVEAERLSAQDLVATLLSYASKENVHLSKETAEFFVARVGENLTLLHQELMKLATTVGEGEEITEELIRQFVTRTPEMDVFTLTNAFVQRNVSEAIRIYRDLLANGEEPIMLTALIAGQIRLMLNVATLQRKGLEQQSIAQQLKVHPFRVKLVMQNRQKPTEEQLFRALDAIATVDYQLKTSSMNREQIIELFLMKA</sequence>
<dbReference type="AlphaFoldDB" id="A0A8J7KB87"/>
<dbReference type="RefSeq" id="WP_194561608.1">
    <property type="nucleotide sequence ID" value="NZ_JADKPV010000001.1"/>
</dbReference>
<dbReference type="GO" id="GO:0009360">
    <property type="term" value="C:DNA polymerase III complex"/>
    <property type="evidence" value="ECO:0007669"/>
    <property type="project" value="InterPro"/>
</dbReference>
<dbReference type="GO" id="GO:0006261">
    <property type="term" value="P:DNA-templated DNA replication"/>
    <property type="evidence" value="ECO:0007669"/>
    <property type="project" value="TreeGrafter"/>
</dbReference>
<evidence type="ECO:0000313" key="12">
    <source>
        <dbReference type="Proteomes" id="UP000622653"/>
    </source>
</evidence>
<dbReference type="InterPro" id="IPR010372">
    <property type="entry name" value="DNA_pol3_delta_N"/>
</dbReference>
<dbReference type="NCBIfam" id="TIGR01128">
    <property type="entry name" value="holA"/>
    <property type="match status" value="1"/>
</dbReference>
<evidence type="ECO:0000256" key="7">
    <source>
        <dbReference type="ARBA" id="ARBA00034754"/>
    </source>
</evidence>
<dbReference type="Gene3D" id="3.40.50.300">
    <property type="entry name" value="P-loop containing nucleotide triphosphate hydrolases"/>
    <property type="match status" value="1"/>
</dbReference>
<comment type="similarity">
    <text evidence="7">Belongs to the DNA polymerase HolA subunit family.</text>
</comment>
<reference evidence="11" key="1">
    <citation type="submission" date="2020-11" db="EMBL/GenBank/DDBJ databases">
        <title>Multidrug resistant novel bacterium Savagea serpentis sp. nov., isolated from the scats of a vine snake (Ahaetulla nasuta).</title>
        <authorList>
            <person name="Venkata Ramana V."/>
            <person name="Vikas Patil S."/>
            <person name="Yogita Lugani V."/>
        </authorList>
    </citation>
    <scope>NUCLEOTIDE SEQUENCE</scope>
    <source>
        <strain evidence="11">SN6</strain>
    </source>
</reference>
<feature type="domain" description="DNA polymerase III delta N-terminal" evidence="9">
    <location>
        <begin position="18"/>
        <end position="142"/>
    </location>
</feature>
<keyword evidence="6" id="KW-0239">DNA-directed DNA polymerase</keyword>
<keyword evidence="3 11" id="KW-0808">Transferase</keyword>
<keyword evidence="12" id="KW-1185">Reference proteome</keyword>
<proteinExistence type="inferred from homology"/>
<evidence type="ECO:0000256" key="6">
    <source>
        <dbReference type="ARBA" id="ARBA00022932"/>
    </source>
</evidence>
<evidence type="ECO:0000256" key="8">
    <source>
        <dbReference type="ARBA" id="ARBA00049244"/>
    </source>
</evidence>
<name>A0A8J7KB87_9BACL</name>
<evidence type="ECO:0000256" key="2">
    <source>
        <dbReference type="ARBA" id="ARBA00017703"/>
    </source>
</evidence>
<evidence type="ECO:0000259" key="9">
    <source>
        <dbReference type="Pfam" id="PF06144"/>
    </source>
</evidence>
<dbReference type="SUPFAM" id="SSF48019">
    <property type="entry name" value="post-AAA+ oligomerization domain-like"/>
    <property type="match status" value="1"/>
</dbReference>
<dbReference type="GO" id="GO:0003887">
    <property type="term" value="F:DNA-directed DNA polymerase activity"/>
    <property type="evidence" value="ECO:0007669"/>
    <property type="project" value="UniProtKB-KW"/>
</dbReference>
<dbReference type="InterPro" id="IPR027417">
    <property type="entry name" value="P-loop_NTPase"/>
</dbReference>
<accession>A0A8J7KB87</accession>
<organism evidence="11 12">
    <name type="scientific">Savagea serpentis</name>
    <dbReference type="NCBI Taxonomy" id="2785297"/>
    <lineage>
        <taxon>Bacteria</taxon>
        <taxon>Bacillati</taxon>
        <taxon>Bacillota</taxon>
        <taxon>Bacilli</taxon>
        <taxon>Bacillales</taxon>
        <taxon>Caryophanaceae</taxon>
        <taxon>Savagea</taxon>
    </lineage>
</organism>
<dbReference type="Pfam" id="PF06144">
    <property type="entry name" value="DNA_pol3_delta"/>
    <property type="match status" value="1"/>
</dbReference>
<dbReference type="Proteomes" id="UP000622653">
    <property type="component" value="Unassembled WGS sequence"/>
</dbReference>